<dbReference type="PANTHER" id="PTHR23512:SF3">
    <property type="entry name" value="MAJOR FACILITATOR SUPERFAMILY DOMAIN-CONTAINING PROTEIN 1"/>
    <property type="match status" value="1"/>
</dbReference>
<evidence type="ECO:0000256" key="24">
    <source>
        <dbReference type="ARBA" id="ARBA00045709"/>
    </source>
</evidence>
<dbReference type="Pfam" id="PF07690">
    <property type="entry name" value="MFS_1"/>
    <property type="match status" value="1"/>
</dbReference>
<dbReference type="InterPro" id="IPR011701">
    <property type="entry name" value="MFS"/>
</dbReference>
<evidence type="ECO:0000313" key="29">
    <source>
        <dbReference type="Proteomes" id="UP001596157"/>
    </source>
</evidence>
<reference evidence="29" key="1">
    <citation type="journal article" date="2019" name="Int. J. Syst. Evol. Microbiol.">
        <title>The Global Catalogue of Microorganisms (GCM) 10K type strain sequencing project: providing services to taxonomists for standard genome sequencing and annotation.</title>
        <authorList>
            <consortium name="The Broad Institute Genomics Platform"/>
            <consortium name="The Broad Institute Genome Sequencing Center for Infectious Disease"/>
            <person name="Wu L."/>
            <person name="Ma J."/>
        </authorList>
    </citation>
    <scope>NUCLEOTIDE SEQUENCE [LARGE SCALE GENOMIC DNA]</scope>
    <source>
        <strain evidence="29">CCUG 59778</strain>
    </source>
</reference>
<dbReference type="InterPro" id="IPR036259">
    <property type="entry name" value="MFS_trans_sf"/>
</dbReference>
<dbReference type="CDD" id="cd06174">
    <property type="entry name" value="MFS"/>
    <property type="match status" value="1"/>
</dbReference>
<feature type="transmembrane region" description="Helical" evidence="26">
    <location>
        <begin position="253"/>
        <end position="274"/>
    </location>
</feature>
<dbReference type="RefSeq" id="WP_378249149.1">
    <property type="nucleotide sequence ID" value="NZ_JBHSKF010000010.1"/>
</dbReference>
<evidence type="ECO:0000313" key="28">
    <source>
        <dbReference type="EMBL" id="MFC5289305.1"/>
    </source>
</evidence>
<evidence type="ECO:0000256" key="20">
    <source>
        <dbReference type="ARBA" id="ARBA00044919"/>
    </source>
</evidence>
<feature type="domain" description="Major facilitator superfamily (MFS) profile" evidence="27">
    <location>
        <begin position="11"/>
        <end position="408"/>
    </location>
</feature>
<evidence type="ECO:0000256" key="7">
    <source>
        <dbReference type="ARBA" id="ARBA00023136"/>
    </source>
</evidence>
<evidence type="ECO:0000256" key="1">
    <source>
        <dbReference type="ARBA" id="ARBA00004155"/>
    </source>
</evidence>
<evidence type="ECO:0000256" key="8">
    <source>
        <dbReference type="ARBA" id="ARBA00023228"/>
    </source>
</evidence>
<accession>A0ABW0ETC4</accession>
<comment type="catalytic activity">
    <reaction evidence="18">
        <text>L-arginyl-glycine(out) = L-arginyl-glycine(in)</text>
        <dbReference type="Rhea" id="RHEA:79391"/>
        <dbReference type="ChEBI" id="CHEBI:229955"/>
    </reaction>
</comment>
<comment type="catalytic activity">
    <reaction evidence="17">
        <text>L-lysyl-L-lysine(out) = L-lysyl-L-lysine(in)</text>
        <dbReference type="Rhea" id="RHEA:79403"/>
        <dbReference type="ChEBI" id="CHEBI:229956"/>
    </reaction>
</comment>
<comment type="subcellular location">
    <subcellularLocation>
        <location evidence="2">Cell membrane</location>
        <topology evidence="2">Multi-pass membrane protein</topology>
    </subcellularLocation>
    <subcellularLocation>
        <location evidence="1">Lysosome membrane</location>
        <topology evidence="1">Multi-pass membrane protein</topology>
    </subcellularLocation>
</comment>
<comment type="similarity">
    <text evidence="3">Belongs to the major facilitator superfamily.</text>
</comment>
<comment type="catalytic activity">
    <reaction evidence="20">
        <text>L-alanyl-L-lysine(out) = L-alanyl-L-lysine(in)</text>
        <dbReference type="Rhea" id="RHEA:79415"/>
        <dbReference type="ChEBI" id="CHEBI:192470"/>
    </reaction>
</comment>
<comment type="caution">
    <text evidence="28">The sequence shown here is derived from an EMBL/GenBank/DDBJ whole genome shotgun (WGS) entry which is preliminary data.</text>
</comment>
<comment type="catalytic activity">
    <reaction evidence="10">
        <text>L-histidyl-glycine(out) = L-histidyl-glycine(in)</text>
        <dbReference type="Rhea" id="RHEA:79395"/>
        <dbReference type="ChEBI" id="CHEBI:229957"/>
    </reaction>
</comment>
<feature type="transmembrane region" description="Helical" evidence="26">
    <location>
        <begin position="101"/>
        <end position="123"/>
    </location>
</feature>
<feature type="transmembrane region" description="Helical" evidence="26">
    <location>
        <begin position="165"/>
        <end position="185"/>
    </location>
</feature>
<feature type="transmembrane region" description="Helical" evidence="26">
    <location>
        <begin position="347"/>
        <end position="370"/>
    </location>
</feature>
<gene>
    <name evidence="28" type="ORF">ACFPM7_19815</name>
</gene>
<protein>
    <recommendedName>
        <fullName evidence="22">Lysosomal dipeptide transporter MFSD1</fullName>
    </recommendedName>
    <alternativeName>
        <fullName evidence="23">Major facilitator superfamily domain-containing protein 1</fullName>
    </alternativeName>
</protein>
<feature type="transmembrane region" description="Helical" evidence="26">
    <location>
        <begin position="313"/>
        <end position="335"/>
    </location>
</feature>
<comment type="catalytic activity">
    <reaction evidence="14">
        <text>L-alpha-aminoacyl-L-lysine(out) = L-alpha-aminoacyl-L-lysine(in)</text>
        <dbReference type="Rhea" id="RHEA:79383"/>
        <dbReference type="ChEBI" id="CHEBI:229966"/>
    </reaction>
</comment>
<evidence type="ECO:0000256" key="6">
    <source>
        <dbReference type="ARBA" id="ARBA00022989"/>
    </source>
</evidence>
<evidence type="ECO:0000256" key="22">
    <source>
        <dbReference type="ARBA" id="ARBA00044985"/>
    </source>
</evidence>
<dbReference type="Gene3D" id="1.20.1250.20">
    <property type="entry name" value="MFS general substrate transporter like domains"/>
    <property type="match status" value="2"/>
</dbReference>
<evidence type="ECO:0000256" key="25">
    <source>
        <dbReference type="ARBA" id="ARBA00046376"/>
    </source>
</evidence>
<evidence type="ECO:0000256" key="23">
    <source>
        <dbReference type="ARBA" id="ARBA00045018"/>
    </source>
</evidence>
<proteinExistence type="inferred from homology"/>
<dbReference type="SUPFAM" id="SSF103473">
    <property type="entry name" value="MFS general substrate transporter"/>
    <property type="match status" value="1"/>
</dbReference>
<keyword evidence="29" id="KW-1185">Reference proteome</keyword>
<dbReference type="InterPro" id="IPR020846">
    <property type="entry name" value="MFS_dom"/>
</dbReference>
<comment type="catalytic activity">
    <reaction evidence="13">
        <text>L-lysyl-L-alpha-amino acid(out) = L-lysyl-L-alpha-amino acid(in)</text>
        <dbReference type="Rhea" id="RHEA:79387"/>
        <dbReference type="ChEBI" id="CHEBI:229965"/>
    </reaction>
</comment>
<comment type="catalytic activity">
    <reaction evidence="16">
        <text>L-arginyl-L-alpha-amino acid(out) = L-arginyl-L-alpha-amino acid(in)</text>
        <dbReference type="Rhea" id="RHEA:79371"/>
        <dbReference type="ChEBI" id="CHEBI:84315"/>
    </reaction>
</comment>
<evidence type="ECO:0000256" key="4">
    <source>
        <dbReference type="ARBA" id="ARBA00022448"/>
    </source>
</evidence>
<dbReference type="Proteomes" id="UP001596157">
    <property type="component" value="Unassembled WGS sequence"/>
</dbReference>
<keyword evidence="4" id="KW-0813">Transport</keyword>
<evidence type="ECO:0000259" key="27">
    <source>
        <dbReference type="PROSITE" id="PS50850"/>
    </source>
</evidence>
<name>A0ABW0ETC4_9PSEU</name>
<feature type="transmembrane region" description="Helical" evidence="26">
    <location>
        <begin position="135"/>
        <end position="159"/>
    </location>
</feature>
<evidence type="ECO:0000256" key="15">
    <source>
        <dbReference type="ARBA" id="ARBA00044898"/>
    </source>
</evidence>
<dbReference type="InterPro" id="IPR052187">
    <property type="entry name" value="MFSD1"/>
</dbReference>
<evidence type="ECO:0000256" key="3">
    <source>
        <dbReference type="ARBA" id="ARBA00008335"/>
    </source>
</evidence>
<organism evidence="28 29">
    <name type="scientific">Actinokineospora guangxiensis</name>
    <dbReference type="NCBI Taxonomy" id="1490288"/>
    <lineage>
        <taxon>Bacteria</taxon>
        <taxon>Bacillati</taxon>
        <taxon>Actinomycetota</taxon>
        <taxon>Actinomycetes</taxon>
        <taxon>Pseudonocardiales</taxon>
        <taxon>Pseudonocardiaceae</taxon>
        <taxon>Actinokineospora</taxon>
    </lineage>
</organism>
<evidence type="ECO:0000256" key="16">
    <source>
        <dbReference type="ARBA" id="ARBA00044899"/>
    </source>
</evidence>
<comment type="catalytic activity">
    <reaction evidence="11">
        <text>L-alpha-aminoacyl-L-arginine(out) = L-alpha-aminoacyl-L-arginine(in)</text>
        <dbReference type="Rhea" id="RHEA:79367"/>
        <dbReference type="ChEBI" id="CHEBI:229968"/>
    </reaction>
</comment>
<keyword evidence="5 26" id="KW-0812">Transmembrane</keyword>
<feature type="transmembrane region" description="Helical" evidence="26">
    <location>
        <begin position="72"/>
        <end position="95"/>
    </location>
</feature>
<comment type="catalytic activity">
    <reaction evidence="15">
        <text>L-aspartyl-L-lysine(out) = L-aspartyl-L-lysine(in)</text>
        <dbReference type="Rhea" id="RHEA:79411"/>
        <dbReference type="ChEBI" id="CHEBI:229953"/>
    </reaction>
</comment>
<evidence type="ECO:0000256" key="11">
    <source>
        <dbReference type="ARBA" id="ARBA00044881"/>
    </source>
</evidence>
<feature type="transmembrane region" description="Helical" evidence="26">
    <location>
        <begin position="220"/>
        <end position="241"/>
    </location>
</feature>
<dbReference type="EMBL" id="JBHSKF010000010">
    <property type="protein sequence ID" value="MFC5289305.1"/>
    <property type="molecule type" value="Genomic_DNA"/>
</dbReference>
<evidence type="ECO:0000256" key="21">
    <source>
        <dbReference type="ARBA" id="ARBA00044924"/>
    </source>
</evidence>
<evidence type="ECO:0000256" key="5">
    <source>
        <dbReference type="ARBA" id="ARBA00022692"/>
    </source>
</evidence>
<feature type="transmembrane region" description="Helical" evidence="26">
    <location>
        <begin position="286"/>
        <end position="307"/>
    </location>
</feature>
<dbReference type="PANTHER" id="PTHR23512">
    <property type="entry name" value="MAJOR FACILITATOR SUPERFAMILY DOMAIN-CONTAINING PROTEIN 1"/>
    <property type="match status" value="1"/>
</dbReference>
<sequence>MSPAKRRALAIWATAVGVYLLAVFHRTTLGVAGLEAADRFDIGAAALGGFTVLQIGVYAAMQIPTGLLVDRFGPRVTLSCAALFMGSGQLLFAVAESYPPALLARGVLGVGDALAFVSVLRLIAAHYSPRRYPTLTAATAALGSVGNLAATVPLTLLLVHAGWTATFAVVGLATAAYAAVVAWRVRDVPDGEEPQRSDAVGLRQTADQVRQTWRVPGTRLGFWVHMVTCFAPNVLGLLWGLPYLVQVQGLTAPQAGAVLSLMVVVSTVAGPVIGETIGRRPHWRMPIVLAYVVTAIAIWTTIVGFSGSLPTPLTVTAMVVLAVGGPLSGTAFALVRDYNPLRRVGTASGIANVGGFGATTVAVLAVGLLIGGDTAAATAPDFRLAFTAVLAMLLAGAWRTVVWYRRARAAVLARLEAGETVPVQIRRRAWDIARAA</sequence>
<dbReference type="PROSITE" id="PS50850">
    <property type="entry name" value="MFS"/>
    <property type="match status" value="1"/>
</dbReference>
<keyword evidence="8" id="KW-0458">Lysosome</keyword>
<comment type="catalytic activity">
    <reaction evidence="19">
        <text>L-histidyl-L-alpha-amino acid(out) = L-histidyl-L-alpha-amino acid(in)</text>
        <dbReference type="Rhea" id="RHEA:79379"/>
        <dbReference type="ChEBI" id="CHEBI:229964"/>
    </reaction>
</comment>
<evidence type="ECO:0000256" key="14">
    <source>
        <dbReference type="ARBA" id="ARBA00044893"/>
    </source>
</evidence>
<evidence type="ECO:0000256" key="17">
    <source>
        <dbReference type="ARBA" id="ARBA00044900"/>
    </source>
</evidence>
<comment type="catalytic activity">
    <reaction evidence="12">
        <text>L-alpha-aminoacyl-L-histidine(out) = L-alpha-aminoacyl-L-histidine(in)</text>
        <dbReference type="Rhea" id="RHEA:79375"/>
        <dbReference type="ChEBI" id="CHEBI:229967"/>
    </reaction>
</comment>
<evidence type="ECO:0000256" key="19">
    <source>
        <dbReference type="ARBA" id="ARBA00044912"/>
    </source>
</evidence>
<evidence type="ECO:0000256" key="12">
    <source>
        <dbReference type="ARBA" id="ARBA00044884"/>
    </source>
</evidence>
<evidence type="ECO:0000256" key="2">
    <source>
        <dbReference type="ARBA" id="ARBA00004651"/>
    </source>
</evidence>
<evidence type="ECO:0000256" key="26">
    <source>
        <dbReference type="SAM" id="Phobius"/>
    </source>
</evidence>
<comment type="catalytic activity">
    <reaction evidence="9">
        <text>L-lysyl-L-alanine(out) = L-lysyl-L-alanine(in)</text>
        <dbReference type="Rhea" id="RHEA:79399"/>
        <dbReference type="ChEBI" id="CHEBI:229954"/>
    </reaction>
</comment>
<evidence type="ECO:0000256" key="10">
    <source>
        <dbReference type="ARBA" id="ARBA00044878"/>
    </source>
</evidence>
<comment type="catalytic activity">
    <reaction evidence="21">
        <text>L-lysyl-glycine(out) = L-lysyl-glycine(in)</text>
        <dbReference type="Rhea" id="RHEA:79407"/>
        <dbReference type="ChEBI" id="CHEBI:191202"/>
    </reaction>
</comment>
<evidence type="ECO:0000256" key="13">
    <source>
        <dbReference type="ARBA" id="ARBA00044891"/>
    </source>
</evidence>
<keyword evidence="7 26" id="KW-0472">Membrane</keyword>
<feature type="transmembrane region" description="Helical" evidence="26">
    <location>
        <begin position="42"/>
        <end position="60"/>
    </location>
</feature>
<comment type="subunit">
    <text evidence="25">Homodimer. Interacts with lysosomal protein GLMP (via lumenal domain); the interaction starts while both proteins are still in the endoplasmic reticulum and is required for stabilization of MFSD1 in lysosomes but has no direct effect on its targeting to lysosomes or transporter activity.</text>
</comment>
<evidence type="ECO:0000256" key="9">
    <source>
        <dbReference type="ARBA" id="ARBA00044876"/>
    </source>
</evidence>
<keyword evidence="6 26" id="KW-1133">Transmembrane helix</keyword>
<evidence type="ECO:0000256" key="18">
    <source>
        <dbReference type="ARBA" id="ARBA00044903"/>
    </source>
</evidence>
<comment type="function">
    <text evidence="24">Lysosomal dipeptide uniporter that selectively exports lysine, arginine or histidine-containing dipeptides with a net positive charge from the lysosome lumen into the cytosol. Could play a role in a specific type of protein O-glycosylation indirectly regulating macrophages migration and tissue invasion. Also essential for liver homeostasis.</text>
</comment>
<feature type="transmembrane region" description="Helical" evidence="26">
    <location>
        <begin position="382"/>
        <end position="404"/>
    </location>
</feature>